<feature type="region of interest" description="Disordered" evidence="2">
    <location>
        <begin position="599"/>
        <end position="618"/>
    </location>
</feature>
<comment type="caution">
    <text evidence="3">The sequence shown here is derived from an EMBL/GenBank/DDBJ whole genome shotgun (WGS) entry which is preliminary data.</text>
</comment>
<name>A0A9P5U0R5_9AGAR</name>
<evidence type="ECO:0000256" key="2">
    <source>
        <dbReference type="SAM" id="MobiDB-lite"/>
    </source>
</evidence>
<gene>
    <name evidence="3" type="ORF">BDP27DRAFT_1369430</name>
</gene>
<accession>A0A9P5U0R5</accession>
<sequence>MSAGIFMRRGKFLLQVCGNESVDPSQQQISAILAATSAQLRTWPKRYILNRDDCGQLRPLRHGRDWVSGFKILPAEDCWVLTANSHYLESKLNQQRIASRQQMLAVKYSQRRIAGCTFLADSKRLLRTPASGELLGVPSQPTANARCKIQPAENCWMYLPSRQQTLAVESSQRRIAQTLAGWNLISDSSGLLWEIKPSQGGFTARFSVPYLQFFILVLGYTEMDHKEGAQVDGSKRRRQEMLLGIRADLEEAEISWEGSINRDKSMDGLSTTVWASGQLYMCSKNAENQGKKLPSFTGQQITNRKADLQIEKATTTRERKELRERLCEMKREMEEIKDSLAYLDFRVKALGEIEEELLDLEVIANSASLSWMAVSRGLLDRLGWSTANLCWLGSIFRQQKFAGYIPLVNRKPLLSVGDSNCWLGSIFRQQKFAGYIPPVDRKPLLSGYRIHLASLCCLKIRRSRQRIAGYTRMLADSMFRVRILSSSQANINTYLVVYGDRVDHGPGLSQQWDKSSGRPQTSAVYSNVPSGELLDRPGRSTAILCYLHVESNQQEISGYTRLTGSKLLLSAWELLRISLSEVTGADVTGAKSQCIQIDGTDTQSKGTEGTPLREKETRKLSAVKRALTSLSLSRAELRPLSWPRQLYMVFRPTATHLFRYPQQFPCRQQKFAAGQPTVSRNLLLAGLHADSRGLLSIDLVRPAILRYSDILSNSLADSRSLLSVSLVYPEIPFRQQKFAVGQLDRG</sequence>
<keyword evidence="1" id="KW-0175">Coiled coil</keyword>
<evidence type="ECO:0000313" key="3">
    <source>
        <dbReference type="EMBL" id="KAF9061682.1"/>
    </source>
</evidence>
<dbReference type="AlphaFoldDB" id="A0A9P5U0R5"/>
<organism evidence="3 4">
    <name type="scientific">Rhodocollybia butyracea</name>
    <dbReference type="NCBI Taxonomy" id="206335"/>
    <lineage>
        <taxon>Eukaryota</taxon>
        <taxon>Fungi</taxon>
        <taxon>Dikarya</taxon>
        <taxon>Basidiomycota</taxon>
        <taxon>Agaricomycotina</taxon>
        <taxon>Agaricomycetes</taxon>
        <taxon>Agaricomycetidae</taxon>
        <taxon>Agaricales</taxon>
        <taxon>Marasmiineae</taxon>
        <taxon>Omphalotaceae</taxon>
        <taxon>Rhodocollybia</taxon>
    </lineage>
</organism>
<dbReference type="EMBL" id="JADNRY010000193">
    <property type="protein sequence ID" value="KAF9061682.1"/>
    <property type="molecule type" value="Genomic_DNA"/>
</dbReference>
<evidence type="ECO:0000313" key="4">
    <source>
        <dbReference type="Proteomes" id="UP000772434"/>
    </source>
</evidence>
<dbReference type="Proteomes" id="UP000772434">
    <property type="component" value="Unassembled WGS sequence"/>
</dbReference>
<proteinExistence type="predicted"/>
<keyword evidence="4" id="KW-1185">Reference proteome</keyword>
<feature type="coiled-coil region" evidence="1">
    <location>
        <begin position="305"/>
        <end position="339"/>
    </location>
</feature>
<reference evidence="3" key="1">
    <citation type="submission" date="2020-11" db="EMBL/GenBank/DDBJ databases">
        <authorList>
            <consortium name="DOE Joint Genome Institute"/>
            <person name="Ahrendt S."/>
            <person name="Riley R."/>
            <person name="Andreopoulos W."/>
            <person name="Labutti K."/>
            <person name="Pangilinan J."/>
            <person name="Ruiz-Duenas F.J."/>
            <person name="Barrasa J.M."/>
            <person name="Sanchez-Garcia M."/>
            <person name="Camarero S."/>
            <person name="Miyauchi S."/>
            <person name="Serrano A."/>
            <person name="Linde D."/>
            <person name="Babiker R."/>
            <person name="Drula E."/>
            <person name="Ayuso-Fernandez I."/>
            <person name="Pacheco R."/>
            <person name="Padilla G."/>
            <person name="Ferreira P."/>
            <person name="Barriuso J."/>
            <person name="Kellner H."/>
            <person name="Castanera R."/>
            <person name="Alfaro M."/>
            <person name="Ramirez L."/>
            <person name="Pisabarro A.G."/>
            <person name="Kuo A."/>
            <person name="Tritt A."/>
            <person name="Lipzen A."/>
            <person name="He G."/>
            <person name="Yan M."/>
            <person name="Ng V."/>
            <person name="Cullen D."/>
            <person name="Martin F."/>
            <person name="Rosso M.-N."/>
            <person name="Henrissat B."/>
            <person name="Hibbett D."/>
            <person name="Martinez A.T."/>
            <person name="Grigoriev I.V."/>
        </authorList>
    </citation>
    <scope>NUCLEOTIDE SEQUENCE</scope>
    <source>
        <strain evidence="3">AH 40177</strain>
    </source>
</reference>
<evidence type="ECO:0000256" key="1">
    <source>
        <dbReference type="SAM" id="Coils"/>
    </source>
</evidence>
<protein>
    <submittedName>
        <fullName evidence="3">Uncharacterized protein</fullName>
    </submittedName>
</protein>